<organism evidence="6 7">
    <name type="scientific">Rhypophila decipiens</name>
    <dbReference type="NCBI Taxonomy" id="261697"/>
    <lineage>
        <taxon>Eukaryota</taxon>
        <taxon>Fungi</taxon>
        <taxon>Dikarya</taxon>
        <taxon>Ascomycota</taxon>
        <taxon>Pezizomycotina</taxon>
        <taxon>Sordariomycetes</taxon>
        <taxon>Sordariomycetidae</taxon>
        <taxon>Sordariales</taxon>
        <taxon>Naviculisporaceae</taxon>
        <taxon>Rhypophila</taxon>
    </lineage>
</organism>
<feature type="non-terminal residue" evidence="6">
    <location>
        <position position="1"/>
    </location>
</feature>
<evidence type="ECO:0000256" key="4">
    <source>
        <dbReference type="ARBA" id="ARBA00044955"/>
    </source>
</evidence>
<dbReference type="InterPro" id="IPR036779">
    <property type="entry name" value="LysM_dom_sf"/>
</dbReference>
<dbReference type="SUPFAM" id="SSF54106">
    <property type="entry name" value="LysM domain"/>
    <property type="match status" value="1"/>
</dbReference>
<dbReference type="PANTHER" id="PTHR34997">
    <property type="entry name" value="AM15"/>
    <property type="match status" value="1"/>
</dbReference>
<dbReference type="PROSITE" id="PS51782">
    <property type="entry name" value="LYSM"/>
    <property type="match status" value="1"/>
</dbReference>
<dbReference type="Gene3D" id="3.10.350.10">
    <property type="entry name" value="LysM domain"/>
    <property type="match status" value="1"/>
</dbReference>
<evidence type="ECO:0000256" key="2">
    <source>
        <dbReference type="ARBA" id="ARBA00022729"/>
    </source>
</evidence>
<accession>A0AAN6Y149</accession>
<reference evidence="6" key="2">
    <citation type="submission" date="2023-05" db="EMBL/GenBank/DDBJ databases">
        <authorList>
            <consortium name="Lawrence Berkeley National Laboratory"/>
            <person name="Steindorff A."/>
            <person name="Hensen N."/>
            <person name="Bonometti L."/>
            <person name="Westerberg I."/>
            <person name="Brannstrom I.O."/>
            <person name="Guillou S."/>
            <person name="Cros-Aarteil S."/>
            <person name="Calhoun S."/>
            <person name="Haridas S."/>
            <person name="Kuo A."/>
            <person name="Mondo S."/>
            <person name="Pangilinan J."/>
            <person name="Riley R."/>
            <person name="Labutti K."/>
            <person name="Andreopoulos B."/>
            <person name="Lipzen A."/>
            <person name="Chen C."/>
            <person name="Yanf M."/>
            <person name="Daum C."/>
            <person name="Ng V."/>
            <person name="Clum A."/>
            <person name="Ohm R."/>
            <person name="Martin F."/>
            <person name="Silar P."/>
            <person name="Natvig D."/>
            <person name="Lalanne C."/>
            <person name="Gautier V."/>
            <person name="Ament-Velasquez S.L."/>
            <person name="Kruys A."/>
            <person name="Hutchinson M.I."/>
            <person name="Powell A.J."/>
            <person name="Barry K."/>
            <person name="Miller A.N."/>
            <person name="Grigoriev I.V."/>
            <person name="Debuchy R."/>
            <person name="Gladieux P."/>
            <person name="Thoren M.H."/>
            <person name="Johannesson H."/>
        </authorList>
    </citation>
    <scope>NUCLEOTIDE SEQUENCE</scope>
    <source>
        <strain evidence="6">PSN293</strain>
    </source>
</reference>
<keyword evidence="1" id="KW-0147">Chitin-binding</keyword>
<dbReference type="Pfam" id="PF01476">
    <property type="entry name" value="LysM"/>
    <property type="match status" value="1"/>
</dbReference>
<reference evidence="6" key="1">
    <citation type="journal article" date="2023" name="Mol. Phylogenet. Evol.">
        <title>Genome-scale phylogeny and comparative genomics of the fungal order Sordariales.</title>
        <authorList>
            <person name="Hensen N."/>
            <person name="Bonometti L."/>
            <person name="Westerberg I."/>
            <person name="Brannstrom I.O."/>
            <person name="Guillou S."/>
            <person name="Cros-Aarteil S."/>
            <person name="Calhoun S."/>
            <person name="Haridas S."/>
            <person name="Kuo A."/>
            <person name="Mondo S."/>
            <person name="Pangilinan J."/>
            <person name="Riley R."/>
            <person name="LaButti K."/>
            <person name="Andreopoulos B."/>
            <person name="Lipzen A."/>
            <person name="Chen C."/>
            <person name="Yan M."/>
            <person name="Daum C."/>
            <person name="Ng V."/>
            <person name="Clum A."/>
            <person name="Steindorff A."/>
            <person name="Ohm R.A."/>
            <person name="Martin F."/>
            <person name="Silar P."/>
            <person name="Natvig D.O."/>
            <person name="Lalanne C."/>
            <person name="Gautier V."/>
            <person name="Ament-Velasquez S.L."/>
            <person name="Kruys A."/>
            <person name="Hutchinson M.I."/>
            <person name="Powell A.J."/>
            <person name="Barry K."/>
            <person name="Miller A.N."/>
            <person name="Grigoriev I.V."/>
            <person name="Debuchy R."/>
            <person name="Gladieux P."/>
            <person name="Hiltunen Thoren M."/>
            <person name="Johannesson H."/>
        </authorList>
    </citation>
    <scope>NUCLEOTIDE SEQUENCE</scope>
    <source>
        <strain evidence="6">PSN293</strain>
    </source>
</reference>
<evidence type="ECO:0000256" key="3">
    <source>
        <dbReference type="ARBA" id="ARBA00023026"/>
    </source>
</evidence>
<dbReference type="GO" id="GO:0008061">
    <property type="term" value="F:chitin binding"/>
    <property type="evidence" value="ECO:0007669"/>
    <property type="project" value="UniProtKB-KW"/>
</dbReference>
<comment type="similarity">
    <text evidence="4">Belongs to the secreted LysM effector family.</text>
</comment>
<evidence type="ECO:0000313" key="7">
    <source>
        <dbReference type="Proteomes" id="UP001301769"/>
    </source>
</evidence>
<keyword evidence="7" id="KW-1185">Reference proteome</keyword>
<dbReference type="PANTHER" id="PTHR34997:SF2">
    <property type="entry name" value="LYSM DOMAIN-CONTAINING PROTEIN-RELATED"/>
    <property type="match status" value="1"/>
</dbReference>
<feature type="domain" description="LysM" evidence="5">
    <location>
        <begin position="15"/>
        <end position="60"/>
    </location>
</feature>
<dbReference type="EMBL" id="MU858209">
    <property type="protein sequence ID" value="KAK4209330.1"/>
    <property type="molecule type" value="Genomic_DNA"/>
</dbReference>
<keyword evidence="3" id="KW-0843">Virulence</keyword>
<dbReference type="CDD" id="cd00118">
    <property type="entry name" value="LysM"/>
    <property type="match status" value="1"/>
</dbReference>
<evidence type="ECO:0000259" key="5">
    <source>
        <dbReference type="PROSITE" id="PS51782"/>
    </source>
</evidence>
<keyword evidence="2" id="KW-0732">Signal</keyword>
<gene>
    <name evidence="6" type="ORF">QBC37DRAFT_294816</name>
</gene>
<protein>
    <recommendedName>
        <fullName evidence="5">LysM domain-containing protein</fullName>
    </recommendedName>
</protein>
<evidence type="ECO:0000313" key="6">
    <source>
        <dbReference type="EMBL" id="KAK4209330.1"/>
    </source>
</evidence>
<sequence length="60" mass="6462">TLTPTQPGMVNNCKKFVLVKTGDTCDKIVAANKITLDNFIKWNTGVGGKACTSLWANAYV</sequence>
<dbReference type="InterPro" id="IPR052210">
    <property type="entry name" value="LysM1-like"/>
</dbReference>
<comment type="caution">
    <text evidence="6">The sequence shown here is derived from an EMBL/GenBank/DDBJ whole genome shotgun (WGS) entry which is preliminary data.</text>
</comment>
<dbReference type="InterPro" id="IPR018392">
    <property type="entry name" value="LysM"/>
</dbReference>
<name>A0AAN6Y149_9PEZI</name>
<dbReference type="AlphaFoldDB" id="A0AAN6Y149"/>
<dbReference type="Proteomes" id="UP001301769">
    <property type="component" value="Unassembled WGS sequence"/>
</dbReference>
<proteinExistence type="inferred from homology"/>
<evidence type="ECO:0000256" key="1">
    <source>
        <dbReference type="ARBA" id="ARBA00022669"/>
    </source>
</evidence>